<dbReference type="AlphaFoldDB" id="A0A848LH72"/>
<evidence type="ECO:0000313" key="3">
    <source>
        <dbReference type="Proteomes" id="UP000518300"/>
    </source>
</evidence>
<feature type="transmembrane region" description="Helical" evidence="1">
    <location>
        <begin position="191"/>
        <end position="209"/>
    </location>
</feature>
<proteinExistence type="predicted"/>
<evidence type="ECO:0000313" key="2">
    <source>
        <dbReference type="EMBL" id="NMO16321.1"/>
    </source>
</evidence>
<feature type="transmembrane region" description="Helical" evidence="1">
    <location>
        <begin position="221"/>
        <end position="240"/>
    </location>
</feature>
<feature type="transmembrane region" description="Helical" evidence="1">
    <location>
        <begin position="291"/>
        <end position="309"/>
    </location>
</feature>
<dbReference type="RefSeq" id="WP_169345612.1">
    <property type="nucleotide sequence ID" value="NZ_JABBJJ010000064.1"/>
</dbReference>
<feature type="transmembrane region" description="Helical" evidence="1">
    <location>
        <begin position="159"/>
        <end position="179"/>
    </location>
</feature>
<feature type="transmembrane region" description="Helical" evidence="1">
    <location>
        <begin position="46"/>
        <end position="67"/>
    </location>
</feature>
<reference evidence="2 3" key="1">
    <citation type="submission" date="2020-04" db="EMBL/GenBank/DDBJ databases">
        <title>Draft genome of Pyxidicoccus fallax type strain.</title>
        <authorList>
            <person name="Whitworth D.E."/>
        </authorList>
    </citation>
    <scope>NUCLEOTIDE SEQUENCE [LARGE SCALE GENOMIC DNA]</scope>
    <source>
        <strain evidence="2 3">DSM 14698</strain>
    </source>
</reference>
<organism evidence="2 3">
    <name type="scientific">Pyxidicoccus fallax</name>
    <dbReference type="NCBI Taxonomy" id="394095"/>
    <lineage>
        <taxon>Bacteria</taxon>
        <taxon>Pseudomonadati</taxon>
        <taxon>Myxococcota</taxon>
        <taxon>Myxococcia</taxon>
        <taxon>Myxococcales</taxon>
        <taxon>Cystobacterineae</taxon>
        <taxon>Myxococcaceae</taxon>
        <taxon>Pyxidicoccus</taxon>
    </lineage>
</organism>
<accession>A0A848LH72</accession>
<dbReference type="EMBL" id="JABBJJ010000064">
    <property type="protein sequence ID" value="NMO16321.1"/>
    <property type="molecule type" value="Genomic_DNA"/>
</dbReference>
<sequence>MPDTLDPQSSPPHAEPPRGLGPLLLLLTTWLLPAALAGVLRAALKLPLWVGAVLGAALALAVTWKALAARRVWPTHGLLAGVQALYLAVALGVTWRMLGISVMGGLVSLGGGDAGNHVALRAEFLTHSPGIYQGFTFFHTLTHLLERLLGLDTFASFRAAFYLVPGVLAVALVVGLEAAVGRLSRSGRAAVVAQVAMLAATAFAWPFLLLRLLHYHQGEGFYAHLFGLVPLALAWLAYALPASAWARCFALAVFTVFYRYTYGLNLGDFLFTCGVLVALEGTASLGRRYRPWAWLVALALLGAAAYAYWRLLPLAHSGGGFVPHAHERALRVQSWAVAGLLVVRFLIPRGDGVERRLLDFALLFAGVNAAVQLAYFQAKLPVDYYILKYGLHALVLLLGAAMLVASARFGALLAWKAQAPRARAWSVALAVLVAVLLVEVTRGWGRSFKAYTPSYEERVRGQPPFTMNDALEDRESIALIRRVLRDSGKRFGGLLTSSWPRLNFSNAALGWQPADWAGGNGHWSVFENGAVKEGPGTCVFWEASAADWETYRRLATDFPRLEASVQRLHALPGRVCQEHPAPWVPGGTRTLCYRCD</sequence>
<keyword evidence="1" id="KW-1133">Transmembrane helix</keyword>
<protein>
    <submittedName>
        <fullName evidence="2">Uncharacterized protein</fullName>
    </submittedName>
</protein>
<feature type="transmembrane region" description="Helical" evidence="1">
    <location>
        <begin position="359"/>
        <end position="378"/>
    </location>
</feature>
<feature type="transmembrane region" description="Helical" evidence="1">
    <location>
        <begin position="329"/>
        <end position="347"/>
    </location>
</feature>
<feature type="transmembrane region" description="Helical" evidence="1">
    <location>
        <begin position="20"/>
        <end position="39"/>
    </location>
</feature>
<comment type="caution">
    <text evidence="2">The sequence shown here is derived from an EMBL/GenBank/DDBJ whole genome shotgun (WGS) entry which is preliminary data.</text>
</comment>
<evidence type="ECO:0000256" key="1">
    <source>
        <dbReference type="SAM" id="Phobius"/>
    </source>
</evidence>
<gene>
    <name evidence="2" type="ORF">HG543_15885</name>
</gene>
<feature type="transmembrane region" description="Helical" evidence="1">
    <location>
        <begin position="73"/>
        <end position="93"/>
    </location>
</feature>
<feature type="transmembrane region" description="Helical" evidence="1">
    <location>
        <begin position="260"/>
        <end position="279"/>
    </location>
</feature>
<name>A0A848LH72_9BACT</name>
<feature type="transmembrane region" description="Helical" evidence="1">
    <location>
        <begin position="390"/>
        <end position="415"/>
    </location>
</feature>
<keyword evidence="1" id="KW-0472">Membrane</keyword>
<keyword evidence="1" id="KW-0812">Transmembrane</keyword>
<feature type="transmembrane region" description="Helical" evidence="1">
    <location>
        <begin position="427"/>
        <end position="445"/>
    </location>
</feature>
<keyword evidence="3" id="KW-1185">Reference proteome</keyword>
<dbReference type="Proteomes" id="UP000518300">
    <property type="component" value="Unassembled WGS sequence"/>
</dbReference>